<dbReference type="PRINTS" id="PR00368">
    <property type="entry name" value="FADPNR"/>
</dbReference>
<keyword evidence="7" id="KW-0670">Pyruvate</keyword>
<dbReference type="Pfam" id="PF07992">
    <property type="entry name" value="Pyr_redox_2"/>
    <property type="match status" value="1"/>
</dbReference>
<evidence type="ECO:0000256" key="2">
    <source>
        <dbReference type="ARBA" id="ARBA00007532"/>
    </source>
</evidence>
<evidence type="ECO:0000313" key="8">
    <source>
        <dbReference type="Proteomes" id="UP000245712"/>
    </source>
</evidence>
<evidence type="ECO:0000256" key="3">
    <source>
        <dbReference type="ARBA" id="ARBA00022630"/>
    </source>
</evidence>
<dbReference type="PIRSF" id="PIRSF000350">
    <property type="entry name" value="Mercury_reductase_MerA"/>
    <property type="match status" value="1"/>
</dbReference>
<dbReference type="SUPFAM" id="SSF51905">
    <property type="entry name" value="FAD/NAD(P)-binding domain"/>
    <property type="match status" value="1"/>
</dbReference>
<comment type="cofactor">
    <cofactor evidence="1">
        <name>FAD</name>
        <dbReference type="ChEBI" id="CHEBI:57692"/>
    </cofactor>
</comment>
<feature type="domain" description="Pyridine nucleotide-disulphide oxidoreductase dimerisation" evidence="5">
    <location>
        <begin position="353"/>
        <end position="458"/>
    </location>
</feature>
<name>A0ABX5KCF3_9BURK</name>
<keyword evidence="4" id="KW-0274">FAD</keyword>
<dbReference type="InterPro" id="IPR004099">
    <property type="entry name" value="Pyr_nucl-diS_OxRdtase_dimer"/>
</dbReference>
<dbReference type="Pfam" id="PF02852">
    <property type="entry name" value="Pyr_redox_dim"/>
    <property type="match status" value="1"/>
</dbReference>
<dbReference type="Gene3D" id="3.30.390.30">
    <property type="match status" value="1"/>
</dbReference>
<comment type="caution">
    <text evidence="7">The sequence shown here is derived from an EMBL/GenBank/DDBJ whole genome shotgun (WGS) entry which is preliminary data.</text>
</comment>
<dbReference type="SUPFAM" id="SSF55424">
    <property type="entry name" value="FAD/NAD-linked reductases, dimerisation (C-terminal) domain"/>
    <property type="match status" value="1"/>
</dbReference>
<dbReference type="EMBL" id="QEOB01000026">
    <property type="protein sequence ID" value="PVX72016.1"/>
    <property type="molecule type" value="Genomic_DNA"/>
</dbReference>
<sequence>MAERFDAIVIGTGQSGPPLAVRLGQSGRKTAVIERASFGGTCVNVGCTPTKAYVACARAAHVARHAADFGVRIGDGTQASDVRVDLAFVKARKERIIGASRDGVEHWLRGTPNVTVFKGHARFTGAHTVRVAGHDGSPLALEAPEIFINTGTRAQIPAIAGLETIRYETNSTLLALDHLPEHLAICGGSYVALEFAQMFRRFGSRVTVLVRGQRVLAREDDDVSLAVRDVLAREGVEFRFGAEPRSVAPREGNAGVRIDLDDGTLDVSHLLFATGRLPNTDDLGLEAAGIERDARGLIAVDGELRTAVEGIWALGDVNGRGAFTHTSYDDFQIVAANLLAGGARSADTRIPAYAVYVDPPFARVGLSEREVRERGKPALIAKMPMSRVGRARERGETDGFMKAMVDPQTKRILGAAIFGIEGDEAIHTFIDTMTADAPYTTLQYAMHVHPTVSELVPTLLDGLKPLA</sequence>
<feature type="domain" description="FAD/NAD(P)-binding" evidence="6">
    <location>
        <begin position="6"/>
        <end position="327"/>
    </location>
</feature>
<protein>
    <submittedName>
        <fullName evidence="7">Pyruvate/2-oxoglutarate dehydrogenase complex dihydrolipoamide dehydrogenase (E3) component</fullName>
    </submittedName>
</protein>
<evidence type="ECO:0000313" key="7">
    <source>
        <dbReference type="EMBL" id="PVX72016.1"/>
    </source>
</evidence>
<reference evidence="7 8" key="1">
    <citation type="submission" date="2018-05" db="EMBL/GenBank/DDBJ databases">
        <title>Genomic Encyclopedia of Type Strains, Phase IV (KMG-V): Genome sequencing to study the core and pangenomes of soil and plant-associated prokaryotes.</title>
        <authorList>
            <person name="Whitman W."/>
        </authorList>
    </citation>
    <scope>NUCLEOTIDE SEQUENCE [LARGE SCALE GENOMIC DNA]</scope>
    <source>
        <strain evidence="7 8">SCZa-39</strain>
    </source>
</reference>
<proteinExistence type="inferred from homology"/>
<dbReference type="InterPro" id="IPR016156">
    <property type="entry name" value="FAD/NAD-linked_Rdtase_dimer_sf"/>
</dbReference>
<dbReference type="InterPro" id="IPR036188">
    <property type="entry name" value="FAD/NAD-bd_sf"/>
</dbReference>
<dbReference type="PANTHER" id="PTHR43014">
    <property type="entry name" value="MERCURIC REDUCTASE"/>
    <property type="match status" value="1"/>
</dbReference>
<dbReference type="Gene3D" id="3.50.50.60">
    <property type="entry name" value="FAD/NAD(P)-binding domain"/>
    <property type="match status" value="2"/>
</dbReference>
<accession>A0ABX5KCF3</accession>
<dbReference type="Proteomes" id="UP000245712">
    <property type="component" value="Unassembled WGS sequence"/>
</dbReference>
<evidence type="ECO:0000256" key="1">
    <source>
        <dbReference type="ARBA" id="ARBA00001974"/>
    </source>
</evidence>
<keyword evidence="3" id="KW-0285">Flavoprotein</keyword>
<dbReference type="NCBIfam" id="NF004992">
    <property type="entry name" value="PRK06370.1-4"/>
    <property type="match status" value="1"/>
</dbReference>
<evidence type="ECO:0000259" key="5">
    <source>
        <dbReference type="Pfam" id="PF02852"/>
    </source>
</evidence>
<organism evidence="7 8">
    <name type="scientific">Paraburkholderia unamae</name>
    <dbReference type="NCBI Taxonomy" id="219649"/>
    <lineage>
        <taxon>Bacteria</taxon>
        <taxon>Pseudomonadati</taxon>
        <taxon>Pseudomonadota</taxon>
        <taxon>Betaproteobacteria</taxon>
        <taxon>Burkholderiales</taxon>
        <taxon>Burkholderiaceae</taxon>
        <taxon>Paraburkholderia</taxon>
    </lineage>
</organism>
<dbReference type="RefSeq" id="WP_116614176.1">
    <property type="nucleotide sequence ID" value="NZ_QEOB01000026.1"/>
</dbReference>
<dbReference type="InterPro" id="IPR001100">
    <property type="entry name" value="Pyr_nuc-diS_OxRdtase"/>
</dbReference>
<gene>
    <name evidence="7" type="ORF">C7402_12664</name>
</gene>
<dbReference type="PANTHER" id="PTHR43014:SF2">
    <property type="entry name" value="MERCURIC REDUCTASE"/>
    <property type="match status" value="1"/>
</dbReference>
<evidence type="ECO:0000259" key="6">
    <source>
        <dbReference type="Pfam" id="PF07992"/>
    </source>
</evidence>
<dbReference type="InterPro" id="IPR023753">
    <property type="entry name" value="FAD/NAD-binding_dom"/>
</dbReference>
<keyword evidence="8" id="KW-1185">Reference proteome</keyword>
<dbReference type="PRINTS" id="PR00411">
    <property type="entry name" value="PNDRDTASEI"/>
</dbReference>
<comment type="similarity">
    <text evidence="2">Belongs to the class-I pyridine nucleotide-disulfide oxidoreductase family.</text>
</comment>
<evidence type="ECO:0000256" key="4">
    <source>
        <dbReference type="ARBA" id="ARBA00022827"/>
    </source>
</evidence>